<evidence type="ECO:0000313" key="1">
    <source>
        <dbReference type="EMBL" id="CAA2953827.1"/>
    </source>
</evidence>
<sequence>MAGAFISFSPNSDLEAFSHNPAHGSFVLLAFQPSAMTNLRHCHQSGETNMSHDGLNPAHIRHWWVNNPTLGEFYFTMIGRVNIEGLKSNVAMNAWLPQANYPYGNFSGTFNFKFQRSKGQSGHAFTVRIRTKN</sequence>
<dbReference type="AlphaFoldDB" id="A0A8S0PP11"/>
<protein>
    <submittedName>
        <fullName evidence="1">Uncharacterized protein</fullName>
    </submittedName>
</protein>
<gene>
    <name evidence="1" type="ORF">OLEA9_A098760</name>
</gene>
<dbReference type="InterPro" id="IPR052997">
    <property type="entry name" value="RRT15-like"/>
</dbReference>
<dbReference type="PANTHER" id="PTHR33047">
    <property type="entry name" value="PROTEIN TAR1"/>
    <property type="match status" value="1"/>
</dbReference>
<dbReference type="Gramene" id="OE9A098760T1">
    <property type="protein sequence ID" value="OE9A098760C1"/>
    <property type="gene ID" value="OE9A098760"/>
</dbReference>
<dbReference type="EMBL" id="CACTIH010000098">
    <property type="protein sequence ID" value="CAA2953827.1"/>
    <property type="molecule type" value="Genomic_DNA"/>
</dbReference>
<reference evidence="1 2" key="1">
    <citation type="submission" date="2019-12" db="EMBL/GenBank/DDBJ databases">
        <authorList>
            <person name="Alioto T."/>
            <person name="Alioto T."/>
            <person name="Gomez Garrido J."/>
        </authorList>
    </citation>
    <scope>NUCLEOTIDE SEQUENCE [LARGE SCALE GENOMIC DNA]</scope>
</reference>
<proteinExistence type="predicted"/>
<name>A0A8S0PP11_OLEEU</name>
<organism evidence="1 2">
    <name type="scientific">Olea europaea subsp. europaea</name>
    <dbReference type="NCBI Taxonomy" id="158383"/>
    <lineage>
        <taxon>Eukaryota</taxon>
        <taxon>Viridiplantae</taxon>
        <taxon>Streptophyta</taxon>
        <taxon>Embryophyta</taxon>
        <taxon>Tracheophyta</taxon>
        <taxon>Spermatophyta</taxon>
        <taxon>Magnoliopsida</taxon>
        <taxon>eudicotyledons</taxon>
        <taxon>Gunneridae</taxon>
        <taxon>Pentapetalae</taxon>
        <taxon>asterids</taxon>
        <taxon>lamiids</taxon>
        <taxon>Lamiales</taxon>
        <taxon>Oleaceae</taxon>
        <taxon>Oleeae</taxon>
        <taxon>Olea</taxon>
    </lineage>
</organism>
<evidence type="ECO:0000313" key="2">
    <source>
        <dbReference type="Proteomes" id="UP000594638"/>
    </source>
</evidence>
<dbReference type="OrthoDB" id="10067222at2759"/>
<dbReference type="Proteomes" id="UP000594638">
    <property type="component" value="Unassembled WGS sequence"/>
</dbReference>
<comment type="caution">
    <text evidence="1">The sequence shown here is derived from an EMBL/GenBank/DDBJ whole genome shotgun (WGS) entry which is preliminary data.</text>
</comment>
<dbReference type="PANTHER" id="PTHR33047:SF8">
    <property type="entry name" value="REGULATOR OF RDNA TRANSCRIPTION PROTEIN 15"/>
    <property type="match status" value="1"/>
</dbReference>
<accession>A0A8S0PP11</accession>
<keyword evidence="2" id="KW-1185">Reference proteome</keyword>